<feature type="region of interest" description="Disordered" evidence="1">
    <location>
        <begin position="1"/>
        <end position="21"/>
    </location>
</feature>
<organism evidence="3 4">
    <name type="scientific">Rotaria sordida</name>
    <dbReference type="NCBI Taxonomy" id="392033"/>
    <lineage>
        <taxon>Eukaryota</taxon>
        <taxon>Metazoa</taxon>
        <taxon>Spiralia</taxon>
        <taxon>Gnathifera</taxon>
        <taxon>Rotifera</taxon>
        <taxon>Eurotatoria</taxon>
        <taxon>Bdelloidea</taxon>
        <taxon>Philodinida</taxon>
        <taxon>Philodinidae</taxon>
        <taxon>Rotaria</taxon>
    </lineage>
</organism>
<dbReference type="AlphaFoldDB" id="A0A819YRT2"/>
<sequence>MSLKRKMIDTATGASPPWSSTREMACSPINFGSSMQMIASDDFQDCSTTMNLGQCNTKETIVMNEVNNQQLTSPFPSPITDQSNNNTPVLSSITSSKPVPLMSIEMNEHRVDSISDSSAATNIINKKNGMNRYWPVDPVYRYNIRNHQQRIQNHHRYKSHHYQRRFYCRQCANCANRKPQTITSGNSLRSFSN</sequence>
<protein>
    <submittedName>
        <fullName evidence="3">Uncharacterized protein</fullName>
    </submittedName>
</protein>
<proteinExistence type="predicted"/>
<evidence type="ECO:0000256" key="1">
    <source>
        <dbReference type="SAM" id="MobiDB-lite"/>
    </source>
</evidence>
<evidence type="ECO:0000313" key="2">
    <source>
        <dbReference type="EMBL" id="CAF1509079.1"/>
    </source>
</evidence>
<accession>A0A819YRT2</accession>
<gene>
    <name evidence="3" type="ORF">JBS370_LOCUS34081</name>
    <name evidence="2" type="ORF">ZHD862_LOCUS37827</name>
</gene>
<name>A0A819YRT2_9BILA</name>
<comment type="caution">
    <text evidence="3">The sequence shown here is derived from an EMBL/GenBank/DDBJ whole genome shotgun (WGS) entry which is preliminary data.</text>
</comment>
<evidence type="ECO:0000313" key="3">
    <source>
        <dbReference type="EMBL" id="CAF4152916.1"/>
    </source>
</evidence>
<dbReference type="Proteomes" id="UP000663836">
    <property type="component" value="Unassembled WGS sequence"/>
</dbReference>
<evidence type="ECO:0000313" key="4">
    <source>
        <dbReference type="Proteomes" id="UP000663836"/>
    </source>
</evidence>
<dbReference type="EMBL" id="CAJOBD010010465">
    <property type="protein sequence ID" value="CAF4152916.1"/>
    <property type="molecule type" value="Genomic_DNA"/>
</dbReference>
<dbReference type="EMBL" id="CAJNOT010007620">
    <property type="protein sequence ID" value="CAF1509079.1"/>
    <property type="molecule type" value="Genomic_DNA"/>
</dbReference>
<reference evidence="3" key="1">
    <citation type="submission" date="2021-02" db="EMBL/GenBank/DDBJ databases">
        <authorList>
            <person name="Nowell W R."/>
        </authorList>
    </citation>
    <scope>NUCLEOTIDE SEQUENCE</scope>
</reference>
<dbReference type="Proteomes" id="UP000663864">
    <property type="component" value="Unassembled WGS sequence"/>
</dbReference>